<evidence type="ECO:0000256" key="5">
    <source>
        <dbReference type="SAM" id="MobiDB-lite"/>
    </source>
</evidence>
<dbReference type="EMBL" id="POSP01000004">
    <property type="protein sequence ID" value="PND36446.1"/>
    <property type="molecule type" value="Genomic_DNA"/>
</dbReference>
<gene>
    <name evidence="8" type="ORF">C1O66_22435</name>
</gene>
<feature type="transmembrane region" description="Helical" evidence="6">
    <location>
        <begin position="42"/>
        <end position="65"/>
    </location>
</feature>
<keyword evidence="2 6" id="KW-0812">Transmembrane</keyword>
<dbReference type="AlphaFoldDB" id="A0A2N8KSL2"/>
<proteinExistence type="predicted"/>
<evidence type="ECO:0000313" key="8">
    <source>
        <dbReference type="EMBL" id="PND36446.1"/>
    </source>
</evidence>
<dbReference type="GO" id="GO:0005886">
    <property type="term" value="C:plasma membrane"/>
    <property type="evidence" value="ECO:0007669"/>
    <property type="project" value="InterPro"/>
</dbReference>
<dbReference type="Proteomes" id="UP000235916">
    <property type="component" value="Unassembled WGS sequence"/>
</dbReference>
<dbReference type="RefSeq" id="WP_102770219.1">
    <property type="nucleotide sequence ID" value="NZ_CP124551.1"/>
</dbReference>
<evidence type="ECO:0000256" key="4">
    <source>
        <dbReference type="ARBA" id="ARBA00023136"/>
    </source>
</evidence>
<protein>
    <submittedName>
        <fullName evidence="8">DUF1049 domain-containing protein</fullName>
    </submittedName>
</protein>
<dbReference type="OrthoDB" id="9154783at2"/>
<comment type="caution">
    <text evidence="8">The sequence shown here is derived from an EMBL/GenBank/DDBJ whole genome shotgun (WGS) entry which is preliminary data.</text>
</comment>
<feature type="region of interest" description="Disordered" evidence="5">
    <location>
        <begin position="75"/>
        <end position="102"/>
    </location>
</feature>
<feature type="domain" description="Lipopolysaccharide assembly protein A" evidence="7">
    <location>
        <begin position="22"/>
        <end position="73"/>
    </location>
</feature>
<keyword evidence="3 6" id="KW-1133">Transmembrane helix</keyword>
<sequence length="102" mass="11303">MRILVWLLRAFLFFTLFAFALNNSQESVVRWFFGHEWRAPLVIIVLLAFGLGCAVGVLAMVPAWWKHRRVAKRIAPNPDGSTPPASAAPNDPLNGPALHDGI</sequence>
<evidence type="ECO:0000313" key="9">
    <source>
        <dbReference type="Proteomes" id="UP000235916"/>
    </source>
</evidence>
<evidence type="ECO:0000256" key="1">
    <source>
        <dbReference type="ARBA" id="ARBA00022475"/>
    </source>
</evidence>
<keyword evidence="9" id="KW-1185">Reference proteome</keyword>
<name>A0A2N8KSL2_9BURK</name>
<keyword evidence="4 6" id="KW-0472">Membrane</keyword>
<evidence type="ECO:0000256" key="3">
    <source>
        <dbReference type="ARBA" id="ARBA00022989"/>
    </source>
</evidence>
<evidence type="ECO:0000256" key="2">
    <source>
        <dbReference type="ARBA" id="ARBA00022692"/>
    </source>
</evidence>
<dbReference type="InterPro" id="IPR010445">
    <property type="entry name" value="LapA_dom"/>
</dbReference>
<accession>A0A2N8KSL2</accession>
<evidence type="ECO:0000256" key="6">
    <source>
        <dbReference type="SAM" id="Phobius"/>
    </source>
</evidence>
<organism evidence="8 9">
    <name type="scientific">Kinneretia aquatilis</name>
    <dbReference type="NCBI Taxonomy" id="2070761"/>
    <lineage>
        <taxon>Bacteria</taxon>
        <taxon>Pseudomonadati</taxon>
        <taxon>Pseudomonadota</taxon>
        <taxon>Betaproteobacteria</taxon>
        <taxon>Burkholderiales</taxon>
        <taxon>Sphaerotilaceae</taxon>
        <taxon>Roseateles</taxon>
    </lineage>
</organism>
<evidence type="ECO:0000259" key="7">
    <source>
        <dbReference type="Pfam" id="PF06305"/>
    </source>
</evidence>
<dbReference type="Pfam" id="PF06305">
    <property type="entry name" value="LapA_dom"/>
    <property type="match status" value="1"/>
</dbReference>
<reference evidence="8 9" key="1">
    <citation type="submission" date="2018-01" db="EMBL/GenBank/DDBJ databases">
        <title>Draft genome sequence of Paucibacter aquatile CR182 isolated from freshwater of the Nakdong River.</title>
        <authorList>
            <person name="Choi A."/>
            <person name="Chung E.J."/>
        </authorList>
    </citation>
    <scope>NUCLEOTIDE SEQUENCE [LARGE SCALE GENOMIC DNA]</scope>
    <source>
        <strain evidence="8 9">CR182</strain>
    </source>
</reference>
<keyword evidence="1" id="KW-1003">Cell membrane</keyword>